<keyword evidence="8 10" id="KW-1133">Transmembrane helix</keyword>
<protein>
    <recommendedName>
        <fullName evidence="10">RHOMBOID-like protein</fullName>
        <ecNumber evidence="10">3.4.21.105</ecNumber>
    </recommendedName>
</protein>
<name>A0A6J1CWW5_MOMCH</name>
<keyword evidence="5 10" id="KW-0812">Transmembrane</keyword>
<dbReference type="RefSeq" id="XP_022145537.1">
    <property type="nucleotide sequence ID" value="XM_022289845.1"/>
</dbReference>
<evidence type="ECO:0000256" key="5">
    <source>
        <dbReference type="ARBA" id="ARBA00022692"/>
    </source>
</evidence>
<dbReference type="InterPro" id="IPR002610">
    <property type="entry name" value="Peptidase_S54_rhomboid-like"/>
</dbReference>
<dbReference type="GO" id="GO:0006508">
    <property type="term" value="P:proteolysis"/>
    <property type="evidence" value="ECO:0007669"/>
    <property type="project" value="UniProtKB-KW"/>
</dbReference>
<dbReference type="GO" id="GO:0016020">
    <property type="term" value="C:membrane"/>
    <property type="evidence" value="ECO:0007669"/>
    <property type="project" value="UniProtKB-SubCell"/>
</dbReference>
<dbReference type="InterPro" id="IPR035952">
    <property type="entry name" value="Rhomboid-like_sf"/>
</dbReference>
<organism evidence="13 14">
    <name type="scientific">Momordica charantia</name>
    <name type="common">Bitter gourd</name>
    <name type="synonym">Balsam pear</name>
    <dbReference type="NCBI Taxonomy" id="3673"/>
    <lineage>
        <taxon>Eukaryota</taxon>
        <taxon>Viridiplantae</taxon>
        <taxon>Streptophyta</taxon>
        <taxon>Embryophyta</taxon>
        <taxon>Tracheophyta</taxon>
        <taxon>Spermatophyta</taxon>
        <taxon>Magnoliopsida</taxon>
        <taxon>eudicotyledons</taxon>
        <taxon>Gunneridae</taxon>
        <taxon>Pentapetalae</taxon>
        <taxon>rosids</taxon>
        <taxon>fabids</taxon>
        <taxon>Cucurbitales</taxon>
        <taxon>Cucurbitaceae</taxon>
        <taxon>Momordiceae</taxon>
        <taxon>Momordica</taxon>
    </lineage>
</organism>
<feature type="transmembrane region" description="Helical" evidence="10">
    <location>
        <begin position="154"/>
        <end position="175"/>
    </location>
</feature>
<comment type="subcellular location">
    <subcellularLocation>
        <location evidence="2 10">Membrane</location>
        <topology evidence="2 10">Multi-pass membrane protein</topology>
    </subcellularLocation>
</comment>
<accession>A0A6J1CWW5</accession>
<evidence type="ECO:0000256" key="6">
    <source>
        <dbReference type="ARBA" id="ARBA00022801"/>
    </source>
</evidence>
<evidence type="ECO:0000259" key="12">
    <source>
        <dbReference type="Pfam" id="PF01694"/>
    </source>
</evidence>
<dbReference type="OrthoDB" id="418595at2759"/>
<dbReference type="SUPFAM" id="SSF144091">
    <property type="entry name" value="Rhomboid-like"/>
    <property type="match status" value="1"/>
</dbReference>
<dbReference type="AlphaFoldDB" id="A0A6J1CWW5"/>
<dbReference type="Pfam" id="PF01694">
    <property type="entry name" value="Rhomboid"/>
    <property type="match status" value="1"/>
</dbReference>
<dbReference type="GO" id="GO:0005794">
    <property type="term" value="C:Golgi apparatus"/>
    <property type="evidence" value="ECO:0007669"/>
    <property type="project" value="UniProtKB-ARBA"/>
</dbReference>
<dbReference type="Proteomes" id="UP000504603">
    <property type="component" value="Unplaced"/>
</dbReference>
<feature type="domain" description="Peptidase S54 rhomboid" evidence="12">
    <location>
        <begin position="117"/>
        <end position="253"/>
    </location>
</feature>
<evidence type="ECO:0000313" key="15">
    <source>
        <dbReference type="RefSeq" id="XP_022145538.1"/>
    </source>
</evidence>
<comment type="catalytic activity">
    <reaction evidence="1 10">
        <text>Cleaves type-1 transmembrane domains using a catalytic dyad composed of serine and histidine that are contributed by different transmembrane domains.</text>
        <dbReference type="EC" id="3.4.21.105"/>
    </reaction>
</comment>
<keyword evidence="7 10" id="KW-0720">Serine protease</keyword>
<dbReference type="KEGG" id="mcha:111014963"/>
<keyword evidence="13" id="KW-1185">Reference proteome</keyword>
<keyword evidence="4 10" id="KW-0645">Protease</keyword>
<feature type="transmembrane region" description="Helical" evidence="10">
    <location>
        <begin position="212"/>
        <end position="230"/>
    </location>
</feature>
<evidence type="ECO:0000313" key="14">
    <source>
        <dbReference type="RefSeq" id="XP_022145537.1"/>
    </source>
</evidence>
<comment type="similarity">
    <text evidence="3 10">Belongs to the peptidase S54 family.</text>
</comment>
<reference evidence="14 15" key="1">
    <citation type="submission" date="2025-04" db="UniProtKB">
        <authorList>
            <consortium name="RefSeq"/>
        </authorList>
    </citation>
    <scope>IDENTIFICATION</scope>
    <source>
        <strain evidence="14 15">OHB3-1</strain>
    </source>
</reference>
<dbReference type="RefSeq" id="XP_022145538.1">
    <property type="nucleotide sequence ID" value="XM_022289846.1"/>
</dbReference>
<proteinExistence type="inferred from homology"/>
<feature type="transmembrane region" description="Helical" evidence="10">
    <location>
        <begin position="286"/>
        <end position="308"/>
    </location>
</feature>
<dbReference type="PANTHER" id="PTHR22936">
    <property type="entry name" value="RHOMBOID-RELATED"/>
    <property type="match status" value="1"/>
</dbReference>
<dbReference type="PANTHER" id="PTHR22936:SF79">
    <property type="entry name" value="RHOMBOID-LIKE PROTEIN 4"/>
    <property type="match status" value="1"/>
</dbReference>
<evidence type="ECO:0000313" key="13">
    <source>
        <dbReference type="Proteomes" id="UP000504603"/>
    </source>
</evidence>
<feature type="transmembrane region" description="Helical" evidence="10">
    <location>
        <begin position="236"/>
        <end position="254"/>
    </location>
</feature>
<evidence type="ECO:0000256" key="7">
    <source>
        <dbReference type="ARBA" id="ARBA00022825"/>
    </source>
</evidence>
<evidence type="ECO:0000256" key="10">
    <source>
        <dbReference type="RuleBase" id="RU362115"/>
    </source>
</evidence>
<evidence type="ECO:0000256" key="4">
    <source>
        <dbReference type="ARBA" id="ARBA00022670"/>
    </source>
</evidence>
<gene>
    <name evidence="14 15" type="primary">LOC111014963</name>
</gene>
<dbReference type="Gene3D" id="1.20.1540.10">
    <property type="entry name" value="Rhomboid-like"/>
    <property type="match status" value="1"/>
</dbReference>
<feature type="region of interest" description="Disordered" evidence="11">
    <location>
        <begin position="1"/>
        <end position="21"/>
    </location>
</feature>
<feature type="transmembrane region" description="Helical" evidence="10">
    <location>
        <begin position="44"/>
        <end position="66"/>
    </location>
</feature>
<dbReference type="GO" id="GO:0004252">
    <property type="term" value="F:serine-type endopeptidase activity"/>
    <property type="evidence" value="ECO:0007669"/>
    <property type="project" value="InterPro"/>
</dbReference>
<evidence type="ECO:0000256" key="8">
    <source>
        <dbReference type="ARBA" id="ARBA00022989"/>
    </source>
</evidence>
<evidence type="ECO:0000256" key="9">
    <source>
        <dbReference type="ARBA" id="ARBA00023136"/>
    </source>
</evidence>
<dbReference type="FunFam" id="1.20.1540.10:FF:000019">
    <property type="entry name" value="RHOMBOID-like protein"/>
    <property type="match status" value="1"/>
</dbReference>
<evidence type="ECO:0000256" key="3">
    <source>
        <dbReference type="ARBA" id="ARBA00009045"/>
    </source>
</evidence>
<feature type="compositionally biased region" description="Basic and acidic residues" evidence="11">
    <location>
        <begin position="1"/>
        <end position="10"/>
    </location>
</feature>
<keyword evidence="6 10" id="KW-0378">Hydrolase</keyword>
<feature type="transmembrane region" description="Helical" evidence="10">
    <location>
        <begin position="127"/>
        <end position="147"/>
    </location>
</feature>
<feature type="transmembrane region" description="Helical" evidence="10">
    <location>
        <begin position="181"/>
        <end position="200"/>
    </location>
</feature>
<comment type="function">
    <text evidence="10">Serine protease involved in intramembrane proteolysis.</text>
</comment>
<sequence>MADQEPRSDTQIRINSRRGSTAVHPVAAEEGSIGRREIKQFKKWILWLIPSFVVANVVVFIVTMYVNDCPKNSVSCVARFLGRFSFQPLKENPLLGPSSSTLQKMGALEVNKVVHGDQVWRLVTCNWLHAGVFHLLANMLGLLVIGIRLEQEFGFIRIGLLYVVSGFGGSVLSALFNQSNISVGASGALFGLLGGMLSELITNWTIYSNKVAAFFTLLVIIAINLAVGILPRVDNFAHIGGFVSGFLLGFVFLVRPQFGWVSRSQRYGSLSNPTVSVQHKFNIYQCILWIISLILLIAGFTVGLVLLLRGFDANRHCSWCHYLSCIPTSKWSCNSDPAYCLSQQVGNQLNVTCSTNAKSGTYILPNASSSQIQSLCSALCNSFK</sequence>
<dbReference type="EC" id="3.4.21.105" evidence="10"/>
<evidence type="ECO:0000256" key="1">
    <source>
        <dbReference type="ARBA" id="ARBA00000156"/>
    </source>
</evidence>
<dbReference type="GeneID" id="111014963"/>
<keyword evidence="9 10" id="KW-0472">Membrane</keyword>
<evidence type="ECO:0000256" key="2">
    <source>
        <dbReference type="ARBA" id="ARBA00004141"/>
    </source>
</evidence>
<dbReference type="InterPro" id="IPR022764">
    <property type="entry name" value="Peptidase_S54_rhomboid_dom"/>
</dbReference>
<evidence type="ECO:0000256" key="11">
    <source>
        <dbReference type="SAM" id="MobiDB-lite"/>
    </source>
</evidence>